<protein>
    <submittedName>
        <fullName evidence="3">Uncharacterized protein</fullName>
    </submittedName>
</protein>
<dbReference type="EMBL" id="OV121136">
    <property type="protein sequence ID" value="CAH0557898.1"/>
    <property type="molecule type" value="Genomic_DNA"/>
</dbReference>
<evidence type="ECO:0000313" key="4">
    <source>
        <dbReference type="Proteomes" id="UP001154078"/>
    </source>
</evidence>
<feature type="compositionally biased region" description="Basic residues" evidence="2">
    <location>
        <begin position="173"/>
        <end position="188"/>
    </location>
</feature>
<name>A0A9P0FJS7_BRAAE</name>
<feature type="region of interest" description="Disordered" evidence="2">
    <location>
        <begin position="502"/>
        <end position="521"/>
    </location>
</feature>
<feature type="region of interest" description="Disordered" evidence="2">
    <location>
        <begin position="1124"/>
        <end position="1146"/>
    </location>
</feature>
<feature type="compositionally biased region" description="Basic and acidic residues" evidence="2">
    <location>
        <begin position="733"/>
        <end position="746"/>
    </location>
</feature>
<dbReference type="OrthoDB" id="6359887at2759"/>
<sequence length="1354" mass="153517">MSINVHVSGNPVKIHKGKMVTSQDSYQCKKDFEKRRLLRLQQVRQQSKDIAQDVRNKVKKEKQKQIGEIEKEGKEKLKNWKNKKLMELQSQYKEALDEIGMGHEEAEKVKIDEENYRIEKMKNDVKAKEREQYAMLECLDEKVETEVQKNKVKEIKKAVREKENLRSQEVITKTKRTPHKTISPKKSKPLANINISVPDNSQCSNSENEENFDRLSLISEEPSEIEIESSCSCADSPTDFANNQENCTAPKRPLDSIREAGSSEVATGSSKALEIREKAVQTSKQKLDSLRKDTRISDRIKRREVLVTEPDYCEEAAEINPNTVLKSNTKLRDAIYSRPHTNKVCDCGDATLYTHCNCCCSRPIVIEKCSCKCKSKDAAESPKKRSAGIIPEKPTIRLKEKFGSQTATSLDSNKVSYYEHKNKFDGKTQSGSVVEKISCSDLEVENLPSDKEYYDKMKQRDQEAISRAKKALEKKKIQRDYKEIMQKLPLLQKQEKLAKLNTDRPEYHMNEERRQELERKKQNQLDNAYTNLFPNLQPKIVTLPSRSDPETQRSGRDSPDAKNIATWDVDYKQPKLFTANEVQDIVSAFSEPTHQDRKSKFKELLKNLKTQKKQLLAEVKKMPKDDSVVKMLRELNEFDESTSDERPGKPRRRTKSRGDKKSQRDELSTVSEGSEYDRPKSADLERRRTPTKKRVKSRPTVLIKQNMSTQTTPKSTKEQEVLVQDTSVQKSSIKTDTKSSGDEPRTKKVKTTLCEKKHTECDCLENDDGKFEIVIQINDEKPVVTVKERGKFTEATISKPPSKTDDKTEKTSLKTDKSSEVPKSKDRSKISSNKSRSWKEQFSRNSTTSTSYFSPPDFSPGTTASFYNPYKRCAAKNTSNETTEELRPQNPQLFNLVAKLLDMSKSSIDNLPATSSTITTPNQSVVEIESNIPHNPLHDVLKFIAEHLNDQKQQQQSQDETTLNMSCDVAICPGSRVPQDVGKKEDYAKQYALITDNASKKIEHLAAKIQQLREEKSKIIEKSVEVDGKDNSTAYLDYKLQSSNGTDSSLSVSDEELYKRFLGVDVDLANRLRKHPSAEKIADNEDDALMNRLQKLIKEPAAPPEDKAVNFVPLLADIPKLPKFGSTEEAPVENGRRKPPPSKGLSVARRFNEEISTIPHELSAIPEAERESHVSSKADISRHSVKSRNTSAEEIVVQDEFKKCKTLLTSDSSEDVETLEQMLKSIGMEWAIPTLQKTKKALELTSSSTEDSGKLHSTNDTTLLKYLKQQLMSKISSSTLLGNSTPHSLLGDFSDVSVIQSVSLVKDKNTHRTSTPVQSASKSRESLKEAFYGESDLSTVRHSSQTSFHSTRSK</sequence>
<feature type="region of interest" description="Disordered" evidence="2">
    <location>
        <begin position="795"/>
        <end position="858"/>
    </location>
</feature>
<feature type="compositionally biased region" description="Basic and acidic residues" evidence="2">
    <location>
        <begin position="675"/>
        <end position="688"/>
    </location>
</feature>
<evidence type="ECO:0000256" key="1">
    <source>
        <dbReference type="SAM" id="Coils"/>
    </source>
</evidence>
<evidence type="ECO:0000256" key="2">
    <source>
        <dbReference type="SAM" id="MobiDB-lite"/>
    </source>
</evidence>
<feature type="compositionally biased region" description="Basic and acidic residues" evidence="2">
    <location>
        <begin position="802"/>
        <end position="829"/>
    </location>
</feature>
<reference evidence="3" key="1">
    <citation type="submission" date="2021-12" db="EMBL/GenBank/DDBJ databases">
        <authorList>
            <person name="King R."/>
        </authorList>
    </citation>
    <scope>NUCLEOTIDE SEQUENCE</scope>
</reference>
<feature type="compositionally biased region" description="Polar residues" evidence="2">
    <location>
        <begin position="1336"/>
        <end position="1354"/>
    </location>
</feature>
<accession>A0A9P0FJS7</accession>
<feature type="region of interest" description="Disordered" evidence="2">
    <location>
        <begin position="539"/>
        <end position="566"/>
    </location>
</feature>
<keyword evidence="4" id="KW-1185">Reference proteome</keyword>
<dbReference type="Proteomes" id="UP001154078">
    <property type="component" value="Chromosome 5"/>
</dbReference>
<feature type="coiled-coil region" evidence="1">
    <location>
        <begin position="995"/>
        <end position="1022"/>
    </location>
</feature>
<feature type="region of interest" description="Disordered" evidence="2">
    <location>
        <begin position="639"/>
        <end position="750"/>
    </location>
</feature>
<organism evidence="3 4">
    <name type="scientific">Brassicogethes aeneus</name>
    <name type="common">Rape pollen beetle</name>
    <name type="synonym">Meligethes aeneus</name>
    <dbReference type="NCBI Taxonomy" id="1431903"/>
    <lineage>
        <taxon>Eukaryota</taxon>
        <taxon>Metazoa</taxon>
        <taxon>Ecdysozoa</taxon>
        <taxon>Arthropoda</taxon>
        <taxon>Hexapoda</taxon>
        <taxon>Insecta</taxon>
        <taxon>Pterygota</taxon>
        <taxon>Neoptera</taxon>
        <taxon>Endopterygota</taxon>
        <taxon>Coleoptera</taxon>
        <taxon>Polyphaga</taxon>
        <taxon>Cucujiformia</taxon>
        <taxon>Nitidulidae</taxon>
        <taxon>Meligethinae</taxon>
        <taxon>Brassicogethes</taxon>
    </lineage>
</organism>
<feature type="compositionally biased region" description="Polar residues" evidence="2">
    <location>
        <begin position="703"/>
        <end position="714"/>
    </location>
</feature>
<feature type="compositionally biased region" description="Basic and acidic residues" evidence="2">
    <location>
        <begin position="1167"/>
        <end position="1182"/>
    </location>
</feature>
<feature type="region of interest" description="Disordered" evidence="2">
    <location>
        <begin position="164"/>
        <end position="210"/>
    </location>
</feature>
<feature type="compositionally biased region" description="Basic and acidic residues" evidence="2">
    <location>
        <begin position="656"/>
        <end position="667"/>
    </location>
</feature>
<keyword evidence="1" id="KW-0175">Coiled coil</keyword>
<feature type="compositionally biased region" description="Polar residues" evidence="2">
    <location>
        <begin position="1312"/>
        <end position="1321"/>
    </location>
</feature>
<evidence type="ECO:0000313" key="3">
    <source>
        <dbReference type="EMBL" id="CAH0557898.1"/>
    </source>
</evidence>
<feature type="compositionally biased region" description="Polar residues" evidence="2">
    <location>
        <begin position="843"/>
        <end position="853"/>
    </location>
</feature>
<proteinExistence type="predicted"/>
<gene>
    <name evidence="3" type="ORF">MELIAE_LOCUS8503</name>
</gene>
<feature type="region of interest" description="Disordered" evidence="2">
    <location>
        <begin position="1158"/>
        <end position="1191"/>
    </location>
</feature>
<feature type="region of interest" description="Disordered" evidence="2">
    <location>
        <begin position="1307"/>
        <end position="1354"/>
    </location>
</feature>
<feature type="compositionally biased region" description="Basic and acidic residues" evidence="2">
    <location>
        <begin position="547"/>
        <end position="560"/>
    </location>
</feature>